<organism evidence="4 5">
    <name type="scientific">Pneumocystis carinii (strain B80)</name>
    <name type="common">Rat pneumocystis pneumonia agent</name>
    <name type="synonym">Pneumocystis carinii f. sp. carinii</name>
    <dbReference type="NCBI Taxonomy" id="1408658"/>
    <lineage>
        <taxon>Eukaryota</taxon>
        <taxon>Fungi</taxon>
        <taxon>Dikarya</taxon>
        <taxon>Ascomycota</taxon>
        <taxon>Taphrinomycotina</taxon>
        <taxon>Pneumocystomycetes</taxon>
        <taxon>Pneumocystaceae</taxon>
        <taxon>Pneumocystis</taxon>
    </lineage>
</organism>
<dbReference type="GO" id="GO:0006409">
    <property type="term" value="P:tRNA export from nucleus"/>
    <property type="evidence" value="ECO:0007669"/>
    <property type="project" value="TreeGrafter"/>
</dbReference>
<dbReference type="Gene3D" id="1.10.510.10">
    <property type="entry name" value="Transferase(Phosphotransferase) domain 1"/>
    <property type="match status" value="1"/>
</dbReference>
<dbReference type="OrthoDB" id="447103at2759"/>
<gene>
    <name evidence="4" type="ORF">T552_02735</name>
</gene>
<feature type="repeat" description="HEAT" evidence="1">
    <location>
        <begin position="390"/>
        <end position="428"/>
    </location>
</feature>
<proteinExistence type="predicted"/>
<dbReference type="InterPro" id="IPR021133">
    <property type="entry name" value="HEAT_type_2"/>
</dbReference>
<keyword evidence="5" id="KW-1185">Reference proteome</keyword>
<dbReference type="SUPFAM" id="SSF48371">
    <property type="entry name" value="ARM repeat"/>
    <property type="match status" value="1"/>
</dbReference>
<dbReference type="InterPro" id="IPR000719">
    <property type="entry name" value="Prot_kinase_dom"/>
</dbReference>
<sequence>MELFKTAAALISKATSDFGYNFGEKLDVPNDNFWELYDGTRKEDGVRCSIFVFNRGKGEEKWEMAHNALCKVRTLHHPYIIKYMSGKEEREKVMIVTERVKPLSRVRVDKEMSILGLYQISMALEFIHSSAISVHGNIRISSIYVNENGEWKIFGLELFSLIKDKEGILYTHGGRIADSFKYTAPEMQYKSWKSLNETSLETAIDAYSLGCLIYEIFNGTFRISSDLSKRGKIPQTLFNTYKKLLNPKPTHRLSVSSFIKYGRGEGGFFRTELIECSEFLEQFSLKDKEQKNAFLRQINDSIDKFPKMFLKFNVLPGLIRLFEFNEGGNKAFSLILRIGNLLEEEDYQSLISPFISHMFLNQNKSIRLCLLENLSSYANRISNKIINDEIFPKMLSGFNDTSPLVREETIKAMLFIVPKLSEHNINDELLRYLLKTQRDQQPEIRTNTTICLGKIAEHIKPSNRQKILISAFTGSLRDPFVPARIAALMALGATYNMFDESNCCIKLIPVISPMLIDNEKSIRIQAKKTMDLYFQKVTKLINALDNTSETADSDMSNINKSKMKPDSNSSFSSKNKIQVNKQKSHYNNSIETKRVSKTNLHTFKTENTIKQAKENDLNDWNIINNDNTFDLLTFDDGNKDKNNMNNNNFETDNNINFEWNQNIWDNDWDTDDDDNWKLNEY</sequence>
<dbReference type="InterPro" id="IPR011009">
    <property type="entry name" value="Kinase-like_dom_sf"/>
</dbReference>
<dbReference type="InterPro" id="IPR051177">
    <property type="entry name" value="CIK-Related_Protein"/>
</dbReference>
<dbReference type="GO" id="GO:0005737">
    <property type="term" value="C:cytoplasm"/>
    <property type="evidence" value="ECO:0007669"/>
    <property type="project" value="TreeGrafter"/>
</dbReference>
<dbReference type="Gene3D" id="1.25.10.10">
    <property type="entry name" value="Leucine-rich Repeat Variant"/>
    <property type="match status" value="1"/>
</dbReference>
<evidence type="ECO:0000259" key="3">
    <source>
        <dbReference type="PROSITE" id="PS50011"/>
    </source>
</evidence>
<dbReference type="GO" id="GO:0005524">
    <property type="term" value="F:ATP binding"/>
    <property type="evidence" value="ECO:0007669"/>
    <property type="project" value="InterPro"/>
</dbReference>
<dbReference type="GeneID" id="28937468"/>
<reference evidence="5" key="1">
    <citation type="journal article" date="2016" name="Nat. Commun.">
        <title>Genome analysis of three Pneumocystis species reveals adaptation mechanisms to life exclusively in mammalian hosts.</title>
        <authorList>
            <person name="Ma L."/>
            <person name="Chen Z."/>
            <person name="Huang D.W."/>
            <person name="Kutty G."/>
            <person name="Ishihara M."/>
            <person name="Wang H."/>
            <person name="Abouelleil A."/>
            <person name="Bishop L."/>
            <person name="Davey E."/>
            <person name="Deng R."/>
            <person name="Deng X."/>
            <person name="Fan L."/>
            <person name="Fantoni G."/>
            <person name="Fitzgerald M."/>
            <person name="Gogineni E."/>
            <person name="Goldberg J.M."/>
            <person name="Handley G."/>
            <person name="Hu X."/>
            <person name="Huber C."/>
            <person name="Jiao X."/>
            <person name="Jones K."/>
            <person name="Levin J.Z."/>
            <person name="Liu Y."/>
            <person name="Macdonald P."/>
            <person name="Melnikov A."/>
            <person name="Raley C."/>
            <person name="Sassi M."/>
            <person name="Sherman B.T."/>
            <person name="Song X."/>
            <person name="Sykes S."/>
            <person name="Tran B."/>
            <person name="Walsh L."/>
            <person name="Xia Y."/>
            <person name="Yang J."/>
            <person name="Young S."/>
            <person name="Zeng Q."/>
            <person name="Zheng X."/>
            <person name="Stephens R."/>
            <person name="Nusbaum C."/>
            <person name="Birren B.W."/>
            <person name="Azadi P."/>
            <person name="Lempicki R.A."/>
            <person name="Cuomo C.A."/>
            <person name="Kovacs J.A."/>
        </authorList>
    </citation>
    <scope>NUCLEOTIDE SEQUENCE [LARGE SCALE GENOMIC DNA]</scope>
    <source>
        <strain evidence="5">B80</strain>
    </source>
</reference>
<dbReference type="PROSITE" id="PS50077">
    <property type="entry name" value="HEAT_REPEAT"/>
    <property type="match status" value="1"/>
</dbReference>
<evidence type="ECO:0000256" key="2">
    <source>
        <dbReference type="SAM" id="MobiDB-lite"/>
    </source>
</evidence>
<protein>
    <recommendedName>
        <fullName evidence="3">Protein kinase domain-containing protein</fullName>
    </recommendedName>
</protein>
<dbReference type="RefSeq" id="XP_018225065.1">
    <property type="nucleotide sequence ID" value="XM_018371265.1"/>
</dbReference>
<dbReference type="Proteomes" id="UP000054454">
    <property type="component" value="Unassembled WGS sequence"/>
</dbReference>
<feature type="domain" description="Protein kinase" evidence="3">
    <location>
        <begin position="22"/>
        <end position="269"/>
    </location>
</feature>
<dbReference type="SUPFAM" id="SSF56112">
    <property type="entry name" value="Protein kinase-like (PK-like)"/>
    <property type="match status" value="1"/>
</dbReference>
<dbReference type="AlphaFoldDB" id="A0A0W4ZEF8"/>
<evidence type="ECO:0000313" key="4">
    <source>
        <dbReference type="EMBL" id="KTW26730.1"/>
    </source>
</evidence>
<dbReference type="PANTHER" id="PTHR12984:SF3">
    <property type="entry name" value="N-TERMINAL KINASE-LIKE PROTEIN"/>
    <property type="match status" value="1"/>
</dbReference>
<accession>A0A0W4ZEF8</accession>
<dbReference type="Pfam" id="PF20168">
    <property type="entry name" value="PDS5"/>
    <property type="match status" value="1"/>
</dbReference>
<evidence type="ECO:0000313" key="5">
    <source>
        <dbReference type="Proteomes" id="UP000054454"/>
    </source>
</evidence>
<dbReference type="Pfam" id="PF00069">
    <property type="entry name" value="Pkinase"/>
    <property type="match status" value="1"/>
</dbReference>
<dbReference type="PROSITE" id="PS50011">
    <property type="entry name" value="PROTEIN_KINASE_DOM"/>
    <property type="match status" value="1"/>
</dbReference>
<dbReference type="InterPro" id="IPR011989">
    <property type="entry name" value="ARM-like"/>
</dbReference>
<name>A0A0W4ZEF8_PNEC8</name>
<comment type="caution">
    <text evidence="4">The sequence shown here is derived from an EMBL/GenBank/DDBJ whole genome shotgun (WGS) entry which is preliminary data.</text>
</comment>
<dbReference type="PANTHER" id="PTHR12984">
    <property type="entry name" value="SCY1-RELATED S/T PROTEIN KINASE-LIKE"/>
    <property type="match status" value="1"/>
</dbReference>
<dbReference type="Gene3D" id="3.30.200.20">
    <property type="entry name" value="Phosphorylase Kinase, domain 1"/>
    <property type="match status" value="1"/>
</dbReference>
<dbReference type="InterPro" id="IPR016024">
    <property type="entry name" value="ARM-type_fold"/>
</dbReference>
<dbReference type="SMART" id="SM00220">
    <property type="entry name" value="S_TKc"/>
    <property type="match status" value="1"/>
</dbReference>
<dbReference type="EMBL" id="LFVZ01000012">
    <property type="protein sequence ID" value="KTW26730.1"/>
    <property type="molecule type" value="Genomic_DNA"/>
</dbReference>
<dbReference type="VEuPathDB" id="FungiDB:T552_02735"/>
<feature type="region of interest" description="Disordered" evidence="2">
    <location>
        <begin position="549"/>
        <end position="578"/>
    </location>
</feature>
<dbReference type="GO" id="GO:0004672">
    <property type="term" value="F:protein kinase activity"/>
    <property type="evidence" value="ECO:0007669"/>
    <property type="project" value="InterPro"/>
</dbReference>
<evidence type="ECO:0000256" key="1">
    <source>
        <dbReference type="PROSITE-ProRule" id="PRU00103"/>
    </source>
</evidence>